<dbReference type="InterPro" id="IPR023346">
    <property type="entry name" value="Lysozyme-like_dom_sf"/>
</dbReference>
<dbReference type="Pfam" id="PF09374">
    <property type="entry name" value="PG_binding_3"/>
    <property type="match status" value="1"/>
</dbReference>
<name>A0A368Z321_9RHOB</name>
<evidence type="ECO:0000259" key="2">
    <source>
        <dbReference type="Pfam" id="PF05838"/>
    </source>
</evidence>
<feature type="domain" description="Peptidoglycan binding" evidence="3">
    <location>
        <begin position="335"/>
        <end position="415"/>
    </location>
</feature>
<dbReference type="InterPro" id="IPR008565">
    <property type="entry name" value="TtsA-like_GH18_dom"/>
</dbReference>
<organism evidence="4 5">
    <name type="scientific">Paracoccus lutimaris</name>
    <dbReference type="NCBI Taxonomy" id="1490030"/>
    <lineage>
        <taxon>Bacteria</taxon>
        <taxon>Pseudomonadati</taxon>
        <taxon>Pseudomonadota</taxon>
        <taxon>Alphaproteobacteria</taxon>
        <taxon>Rhodobacterales</taxon>
        <taxon>Paracoccaceae</taxon>
        <taxon>Paracoccus</taxon>
    </lineage>
</organism>
<dbReference type="SUPFAM" id="SSF53955">
    <property type="entry name" value="Lysozyme-like"/>
    <property type="match status" value="1"/>
</dbReference>
<dbReference type="AlphaFoldDB" id="A0A368Z321"/>
<evidence type="ECO:0000313" key="4">
    <source>
        <dbReference type="EMBL" id="RCW86811.1"/>
    </source>
</evidence>
<dbReference type="EMBL" id="QPJL01000004">
    <property type="protein sequence ID" value="RCW86811.1"/>
    <property type="molecule type" value="Genomic_DNA"/>
</dbReference>
<dbReference type="InterPro" id="IPR018537">
    <property type="entry name" value="Peptidoglycan-bd_3"/>
</dbReference>
<feature type="compositionally biased region" description="Polar residues" evidence="1">
    <location>
        <begin position="178"/>
        <end position="188"/>
    </location>
</feature>
<dbReference type="Pfam" id="PF05838">
    <property type="entry name" value="Glyco_hydro_108"/>
    <property type="match status" value="1"/>
</dbReference>
<sequence>MPQDLNDLEDDETPPQGVTRAAEQAADAQGSASPVEATEQGCRGWIELDSRYWHVNDLGVSATIEVHRITAGTAGLPDEQTELVDTQVLHYAQEAGFRIDPPSAPAAALTDGNCRILLGGEEGYLSGHSYRLKLTPRDNPDNAKKYVILPVAITAEDAGNDSALTGTQVGRRIIPDPNTGQRPTTSPLPLTDTVDQYMRVHEDRTTGAAQWASRAFPMPCADATQPHKVEMRWIHYCDPRDFIYGHLLNLEGGFVNDPVDRGGATNMGITIATWRQYSQELFGIPGTVDTLRNITEEQVYEITLAGYWRRFWCDRINHCPLAIQYLDTCFNGGGVIVLQRAINVVADAQGKPHWRTGEDGDIGEGTLLAANRIIECGHGAALYIAYRERRIARYRTIVANNPSQNRFLRGWLNRANEFNEF</sequence>
<dbReference type="OrthoDB" id="9815229at2"/>
<gene>
    <name evidence="4" type="ORF">DFP89_104198</name>
</gene>
<evidence type="ECO:0000313" key="5">
    <source>
        <dbReference type="Proteomes" id="UP000253345"/>
    </source>
</evidence>
<dbReference type="Proteomes" id="UP000253345">
    <property type="component" value="Unassembled WGS sequence"/>
</dbReference>
<proteinExistence type="predicted"/>
<keyword evidence="5" id="KW-1185">Reference proteome</keyword>
<dbReference type="RefSeq" id="WP_114348522.1">
    <property type="nucleotide sequence ID" value="NZ_QPJL01000004.1"/>
</dbReference>
<feature type="compositionally biased region" description="Acidic residues" evidence="1">
    <location>
        <begin position="1"/>
        <end position="13"/>
    </location>
</feature>
<protein>
    <submittedName>
        <fullName evidence="4">Putative peptidoglycan binding protein</fullName>
    </submittedName>
</protein>
<dbReference type="Gene3D" id="1.20.141.10">
    <property type="entry name" value="Chitosanase, subunit A, domain 1"/>
    <property type="match status" value="1"/>
</dbReference>
<feature type="compositionally biased region" description="Low complexity" evidence="1">
    <location>
        <begin position="21"/>
        <end position="33"/>
    </location>
</feature>
<reference evidence="4 5" key="1">
    <citation type="submission" date="2018-07" db="EMBL/GenBank/DDBJ databases">
        <title>Genomic Encyclopedia of Type Strains, Phase III (KMG-III): the genomes of soil and plant-associated and newly described type strains.</title>
        <authorList>
            <person name="Whitman W."/>
        </authorList>
    </citation>
    <scope>NUCLEOTIDE SEQUENCE [LARGE SCALE GENOMIC DNA]</scope>
    <source>
        <strain evidence="4 5">CECT 8525</strain>
    </source>
</reference>
<evidence type="ECO:0000256" key="1">
    <source>
        <dbReference type="SAM" id="MobiDB-lite"/>
    </source>
</evidence>
<accession>A0A368Z321</accession>
<feature type="domain" description="TtsA-like Glycoside hydrolase family 108" evidence="2">
    <location>
        <begin position="246"/>
        <end position="333"/>
    </location>
</feature>
<comment type="caution">
    <text evidence="4">The sequence shown here is derived from an EMBL/GenBank/DDBJ whole genome shotgun (WGS) entry which is preliminary data.</text>
</comment>
<evidence type="ECO:0000259" key="3">
    <source>
        <dbReference type="Pfam" id="PF09374"/>
    </source>
</evidence>
<feature type="region of interest" description="Disordered" evidence="1">
    <location>
        <begin position="1"/>
        <end position="38"/>
    </location>
</feature>
<feature type="region of interest" description="Disordered" evidence="1">
    <location>
        <begin position="171"/>
        <end position="190"/>
    </location>
</feature>